<evidence type="ECO:0000256" key="5">
    <source>
        <dbReference type="ARBA" id="ARBA00022723"/>
    </source>
</evidence>
<organism evidence="11 12">
    <name type="scientific">Celeribacter baekdonensis</name>
    <dbReference type="NCBI Taxonomy" id="875171"/>
    <lineage>
        <taxon>Bacteria</taxon>
        <taxon>Pseudomonadati</taxon>
        <taxon>Pseudomonadota</taxon>
        <taxon>Alphaproteobacteria</taxon>
        <taxon>Rhodobacterales</taxon>
        <taxon>Roseobacteraceae</taxon>
        <taxon>Celeribacter</taxon>
    </lineage>
</organism>
<comment type="cofactor">
    <cofactor evidence="1">
        <name>Mg(2+)</name>
        <dbReference type="ChEBI" id="CHEBI:18420"/>
    </cofactor>
</comment>
<name>A0A1G7M3W4_9RHOB</name>
<dbReference type="AlphaFoldDB" id="A0A1G7M3W4"/>
<evidence type="ECO:0000256" key="3">
    <source>
        <dbReference type="ARBA" id="ARBA00009595"/>
    </source>
</evidence>
<keyword evidence="5" id="KW-0479">Metal-binding</keyword>
<dbReference type="Pfam" id="PF09296">
    <property type="entry name" value="NUDIX-like"/>
    <property type="match status" value="1"/>
</dbReference>
<dbReference type="PANTHER" id="PTHR42904">
    <property type="entry name" value="NUDIX HYDROLASE, NUDC SUBFAMILY"/>
    <property type="match status" value="1"/>
</dbReference>
<evidence type="ECO:0000259" key="10">
    <source>
        <dbReference type="PROSITE" id="PS51462"/>
    </source>
</evidence>
<dbReference type="InterPro" id="IPR020084">
    <property type="entry name" value="NUDIX_hydrolase_CS"/>
</dbReference>
<protein>
    <recommendedName>
        <fullName evidence="4">NAD(+) diphosphatase</fullName>
        <ecNumber evidence="4">3.6.1.22</ecNumber>
    </recommendedName>
</protein>
<sequence length="339" mass="37963">MCFLHRECGWKRWLRVKYQHMAERMRKESVVFAAGSLRREAHLRPDAKRLWGQKNALALPFWHKMPLMWRTGGLAFCTTEHAAYDPGKHPYLFLGLSDEDAPIFAVDVDHWQVAVPTEEAALPWMGGAVPCAEIEGSEFRDLRSLMTLLTPWEAEIAATARGILEWHGRHMFCANCGAPTAMSDGGWRRDCAACSVQHFPRTDPVVIMLVTHGNSVLLGRDAAWPTGMYSLLAGFMEPGEPIEAAVRREVLEESGIKVGPVEYVASQPWPFPASLMIGCRAEALTTEITLDPNELEDALWLTHEELAKAMAGLSDKIRPARKGALAQFLLTKWLADCWE</sequence>
<dbReference type="GO" id="GO:0019677">
    <property type="term" value="P:NAD+ catabolic process"/>
    <property type="evidence" value="ECO:0007669"/>
    <property type="project" value="TreeGrafter"/>
</dbReference>
<evidence type="ECO:0000256" key="6">
    <source>
        <dbReference type="ARBA" id="ARBA00022801"/>
    </source>
</evidence>
<dbReference type="GO" id="GO:0005829">
    <property type="term" value="C:cytosol"/>
    <property type="evidence" value="ECO:0007669"/>
    <property type="project" value="TreeGrafter"/>
</dbReference>
<evidence type="ECO:0000256" key="9">
    <source>
        <dbReference type="ARBA" id="ARBA00023679"/>
    </source>
</evidence>
<keyword evidence="8" id="KW-0520">NAD</keyword>
<evidence type="ECO:0000256" key="4">
    <source>
        <dbReference type="ARBA" id="ARBA00012381"/>
    </source>
</evidence>
<dbReference type="PROSITE" id="PS51462">
    <property type="entry name" value="NUDIX"/>
    <property type="match status" value="1"/>
</dbReference>
<dbReference type="GO" id="GO:0046872">
    <property type="term" value="F:metal ion binding"/>
    <property type="evidence" value="ECO:0007669"/>
    <property type="project" value="UniProtKB-KW"/>
</dbReference>
<dbReference type="InterPro" id="IPR015376">
    <property type="entry name" value="Znr_NADH_PPase"/>
</dbReference>
<evidence type="ECO:0000256" key="2">
    <source>
        <dbReference type="ARBA" id="ARBA00001947"/>
    </source>
</evidence>
<proteinExistence type="inferred from homology"/>
<dbReference type="EC" id="3.6.1.22" evidence="4"/>
<dbReference type="PANTHER" id="PTHR42904:SF6">
    <property type="entry name" value="NAD-CAPPED RNA HYDROLASE NUDT12"/>
    <property type="match status" value="1"/>
</dbReference>
<comment type="cofactor">
    <cofactor evidence="2">
        <name>Zn(2+)</name>
        <dbReference type="ChEBI" id="CHEBI:29105"/>
    </cofactor>
</comment>
<evidence type="ECO:0000256" key="1">
    <source>
        <dbReference type="ARBA" id="ARBA00001946"/>
    </source>
</evidence>
<dbReference type="Gene3D" id="3.90.79.20">
    <property type="match status" value="1"/>
</dbReference>
<keyword evidence="7" id="KW-0460">Magnesium</keyword>
<dbReference type="InterPro" id="IPR000086">
    <property type="entry name" value="NUDIX_hydrolase_dom"/>
</dbReference>
<comment type="catalytic activity">
    <reaction evidence="9">
        <text>a 5'-end NAD(+)-phospho-ribonucleoside in mRNA + H2O = a 5'-end phospho-adenosine-phospho-ribonucleoside in mRNA + beta-nicotinamide D-ribonucleotide + 2 H(+)</text>
        <dbReference type="Rhea" id="RHEA:60876"/>
        <dbReference type="Rhea" id="RHEA-COMP:15698"/>
        <dbReference type="Rhea" id="RHEA-COMP:15719"/>
        <dbReference type="ChEBI" id="CHEBI:14649"/>
        <dbReference type="ChEBI" id="CHEBI:15377"/>
        <dbReference type="ChEBI" id="CHEBI:15378"/>
        <dbReference type="ChEBI" id="CHEBI:144029"/>
        <dbReference type="ChEBI" id="CHEBI:144051"/>
    </reaction>
    <physiologicalReaction direction="left-to-right" evidence="9">
        <dbReference type="Rhea" id="RHEA:60877"/>
    </physiologicalReaction>
</comment>
<dbReference type="InterPro" id="IPR049734">
    <property type="entry name" value="NudC-like_C"/>
</dbReference>
<dbReference type="Proteomes" id="UP000182284">
    <property type="component" value="Unassembled WGS sequence"/>
</dbReference>
<evidence type="ECO:0000256" key="8">
    <source>
        <dbReference type="ARBA" id="ARBA00023027"/>
    </source>
</evidence>
<dbReference type="InterPro" id="IPR015797">
    <property type="entry name" value="NUDIX_hydrolase-like_dom_sf"/>
</dbReference>
<dbReference type="InterPro" id="IPR050241">
    <property type="entry name" value="NAD-cap_RNA_hydrolase_NudC"/>
</dbReference>
<accession>A0A1G7M3W4</accession>
<dbReference type="SUPFAM" id="SSF55811">
    <property type="entry name" value="Nudix"/>
    <property type="match status" value="1"/>
</dbReference>
<reference evidence="11 12" key="1">
    <citation type="submission" date="2016-10" db="EMBL/GenBank/DDBJ databases">
        <authorList>
            <person name="de Groot N.N."/>
        </authorList>
    </citation>
    <scope>NUCLEOTIDE SEQUENCE [LARGE SCALE GENOMIC DNA]</scope>
    <source>
        <strain evidence="11 12">DSM 27375</strain>
    </source>
</reference>
<dbReference type="Gene3D" id="3.90.79.10">
    <property type="entry name" value="Nucleoside Triphosphate Pyrophosphohydrolase"/>
    <property type="match status" value="1"/>
</dbReference>
<evidence type="ECO:0000313" key="12">
    <source>
        <dbReference type="Proteomes" id="UP000182284"/>
    </source>
</evidence>
<dbReference type="CDD" id="cd03429">
    <property type="entry name" value="NUDIX_NADH_pyrophosphatase_Nudt13"/>
    <property type="match status" value="1"/>
</dbReference>
<dbReference type="PROSITE" id="PS00893">
    <property type="entry name" value="NUDIX_BOX"/>
    <property type="match status" value="1"/>
</dbReference>
<dbReference type="Pfam" id="PF09297">
    <property type="entry name" value="Zn_ribbon_NUD"/>
    <property type="match status" value="1"/>
</dbReference>
<dbReference type="EMBL" id="FNBL01000005">
    <property type="protein sequence ID" value="SDF55870.1"/>
    <property type="molecule type" value="Genomic_DNA"/>
</dbReference>
<keyword evidence="6" id="KW-0378">Hydrolase</keyword>
<evidence type="ECO:0000256" key="7">
    <source>
        <dbReference type="ARBA" id="ARBA00022842"/>
    </source>
</evidence>
<feature type="domain" description="Nudix hydrolase" evidence="10">
    <location>
        <begin position="200"/>
        <end position="326"/>
    </location>
</feature>
<dbReference type="NCBIfam" id="NF001299">
    <property type="entry name" value="PRK00241.1"/>
    <property type="match status" value="1"/>
</dbReference>
<gene>
    <name evidence="11" type="ORF">SAMN04488117_10572</name>
</gene>
<dbReference type="Pfam" id="PF00293">
    <property type="entry name" value="NUDIX"/>
    <property type="match status" value="1"/>
</dbReference>
<dbReference type="InterPro" id="IPR015375">
    <property type="entry name" value="NADH_PPase-like_N"/>
</dbReference>
<dbReference type="GO" id="GO:0006742">
    <property type="term" value="P:NADP+ catabolic process"/>
    <property type="evidence" value="ECO:0007669"/>
    <property type="project" value="TreeGrafter"/>
</dbReference>
<comment type="similarity">
    <text evidence="3">Belongs to the Nudix hydrolase family. NudC subfamily.</text>
</comment>
<evidence type="ECO:0000313" key="11">
    <source>
        <dbReference type="EMBL" id="SDF55870.1"/>
    </source>
</evidence>
<dbReference type="GO" id="GO:0035529">
    <property type="term" value="F:NADH pyrophosphatase activity"/>
    <property type="evidence" value="ECO:0007669"/>
    <property type="project" value="TreeGrafter"/>
</dbReference>